<dbReference type="AlphaFoldDB" id="A0A8H7F6Q1"/>
<sequence>MANTTVIGAKAIHGQNPQYLVETVIRSRIYECTFWKEHCFALTAATIIDKSIELRTIGGVYGARKGNITGISPSRRIQVSTCFGRNVHTDDLSSRRRLRDSRTSPKRLQETAPAGDEWIFVDIHGRVCQRTFDGGTCM</sequence>
<name>A0A8H7F6Q1_AGABI</name>
<evidence type="ECO:0000313" key="8">
    <source>
        <dbReference type="EMBL" id="KAF7778907.1"/>
    </source>
</evidence>
<keyword evidence="5 7" id="KW-0508">mRNA splicing</keyword>
<comment type="subcellular location">
    <subcellularLocation>
        <location evidence="1 7">Nucleus</location>
    </subcellularLocation>
</comment>
<keyword evidence="4 7" id="KW-0747">Spliceosome</keyword>
<reference evidence="8 9" key="1">
    <citation type="journal article" name="Sci. Rep.">
        <title>Telomere-to-telomere assembled and centromere annotated genomes of the two main subspecies of the button mushroom Agaricus bisporus reveal especially polymorphic chromosome ends.</title>
        <authorList>
            <person name="Sonnenberg A.S.M."/>
            <person name="Sedaghat-Telgerd N."/>
            <person name="Lavrijssen B."/>
            <person name="Ohm R.A."/>
            <person name="Hendrickx P.M."/>
            <person name="Scholtmeijer K."/>
            <person name="Baars J.J.P."/>
            <person name="van Peer A."/>
        </authorList>
    </citation>
    <scope>NUCLEOTIDE SEQUENCE [LARGE SCALE GENOMIC DNA]</scope>
    <source>
        <strain evidence="8 9">H119_p4</strain>
    </source>
</reference>
<comment type="function">
    <text evidence="7">Required for pre-mRNA splicing.</text>
</comment>
<evidence type="ECO:0000313" key="9">
    <source>
        <dbReference type="Proteomes" id="UP000629468"/>
    </source>
</evidence>
<proteinExistence type="inferred from homology"/>
<gene>
    <name evidence="8" type="ORF">Agabi119p4_3252</name>
</gene>
<organism evidence="8 9">
    <name type="scientific">Agaricus bisporus var. burnettii</name>
    <dbReference type="NCBI Taxonomy" id="192524"/>
    <lineage>
        <taxon>Eukaryota</taxon>
        <taxon>Fungi</taxon>
        <taxon>Dikarya</taxon>
        <taxon>Basidiomycota</taxon>
        <taxon>Agaricomycotina</taxon>
        <taxon>Agaricomycetes</taxon>
        <taxon>Agaricomycetidae</taxon>
        <taxon>Agaricales</taxon>
        <taxon>Agaricineae</taxon>
        <taxon>Agaricaceae</taxon>
        <taxon>Agaricus</taxon>
    </lineage>
</organism>
<keyword evidence="3 7" id="KW-0507">mRNA processing</keyword>
<dbReference type="PANTHER" id="PTHR23142">
    <property type="entry name" value="PRE-MRNA-SPLICING FACTOR 38A-RELATED"/>
    <property type="match status" value="1"/>
</dbReference>
<dbReference type="InterPro" id="IPR005037">
    <property type="entry name" value="PRP38"/>
</dbReference>
<evidence type="ECO:0000256" key="7">
    <source>
        <dbReference type="RuleBase" id="RU367025"/>
    </source>
</evidence>
<dbReference type="Pfam" id="PF03371">
    <property type="entry name" value="PRP38"/>
    <property type="match status" value="1"/>
</dbReference>
<evidence type="ECO:0000256" key="4">
    <source>
        <dbReference type="ARBA" id="ARBA00022728"/>
    </source>
</evidence>
<evidence type="ECO:0000256" key="2">
    <source>
        <dbReference type="ARBA" id="ARBA00006164"/>
    </source>
</evidence>
<dbReference type="EMBL" id="JABXXO010000004">
    <property type="protein sequence ID" value="KAF7778907.1"/>
    <property type="molecule type" value="Genomic_DNA"/>
</dbReference>
<keyword evidence="6 7" id="KW-0539">Nucleus</keyword>
<comment type="similarity">
    <text evidence="2 7">Belongs to the PRP38 family.</text>
</comment>
<accession>A0A8H7F6Q1</accession>
<evidence type="ECO:0000256" key="3">
    <source>
        <dbReference type="ARBA" id="ARBA00022664"/>
    </source>
</evidence>
<dbReference type="GO" id="GO:0000398">
    <property type="term" value="P:mRNA splicing, via spliceosome"/>
    <property type="evidence" value="ECO:0007669"/>
    <property type="project" value="UniProtKB-UniRule"/>
</dbReference>
<protein>
    <recommendedName>
        <fullName evidence="7">Pre-mRNA-splicing factor 38</fullName>
    </recommendedName>
</protein>
<evidence type="ECO:0000256" key="1">
    <source>
        <dbReference type="ARBA" id="ARBA00004123"/>
    </source>
</evidence>
<dbReference type="Proteomes" id="UP000629468">
    <property type="component" value="Unassembled WGS sequence"/>
</dbReference>
<dbReference type="GO" id="GO:0005681">
    <property type="term" value="C:spliceosomal complex"/>
    <property type="evidence" value="ECO:0007669"/>
    <property type="project" value="UniProtKB-KW"/>
</dbReference>
<evidence type="ECO:0000256" key="6">
    <source>
        <dbReference type="ARBA" id="ARBA00023242"/>
    </source>
</evidence>
<comment type="caution">
    <text evidence="8">The sequence shown here is derived from an EMBL/GenBank/DDBJ whole genome shotgun (WGS) entry which is preliminary data.</text>
</comment>
<evidence type="ECO:0000256" key="5">
    <source>
        <dbReference type="ARBA" id="ARBA00023187"/>
    </source>
</evidence>